<name>A0A1J5GCU2_9BACT</name>
<evidence type="ECO:0000313" key="3">
    <source>
        <dbReference type="EMBL" id="OIP67434.1"/>
    </source>
</evidence>
<dbReference type="CDD" id="cd08770">
    <property type="entry name" value="DAP_dppA_3"/>
    <property type="match status" value="1"/>
</dbReference>
<dbReference type="SUPFAM" id="SSF63992">
    <property type="entry name" value="Dipeptide transport protein"/>
    <property type="match status" value="1"/>
</dbReference>
<feature type="binding site" evidence="2">
    <location>
        <position position="10"/>
    </location>
    <ligand>
        <name>Zn(2+)</name>
        <dbReference type="ChEBI" id="CHEBI:29105"/>
        <label>1</label>
    </ligand>
</feature>
<accession>A0A2M7K869</accession>
<reference evidence="8 9" key="2">
    <citation type="submission" date="2017-09" db="EMBL/GenBank/DDBJ databases">
        <title>Depth-based differentiation of microbial function through sediment-hosted aquifers and enrichment of novel symbionts in the deep terrestrial subsurface.</title>
        <authorList>
            <person name="Probst A.J."/>
            <person name="Ladd B."/>
            <person name="Jarett J.K."/>
            <person name="Geller-Mcgrath D.E."/>
            <person name="Sieber C.M."/>
            <person name="Emerson J.B."/>
            <person name="Anantharaman K."/>
            <person name="Thomas B.C."/>
            <person name="Malmstrom R."/>
            <person name="Stieglmeier M."/>
            <person name="Klingl A."/>
            <person name="Woyke T."/>
            <person name="Ryan C.M."/>
            <person name="Banfield J.F."/>
        </authorList>
    </citation>
    <scope>NUCLEOTIDE SEQUENCE [LARGE SCALE GENOMIC DNA]</scope>
    <source>
        <strain evidence="5">CG_4_10_14_3_um_filter_34_13</strain>
        <strain evidence="6">CG_4_9_14_3_um_filter_33_16</strain>
    </source>
</reference>
<evidence type="ECO:0000313" key="6">
    <source>
        <dbReference type="EMBL" id="PJB55766.1"/>
    </source>
</evidence>
<keyword evidence="2" id="KW-0862">Zinc</keyword>
<evidence type="ECO:0000256" key="2">
    <source>
        <dbReference type="PIRSR" id="PIRSR015853-2"/>
    </source>
</evidence>
<evidence type="ECO:0000313" key="9">
    <source>
        <dbReference type="Proteomes" id="UP000230646"/>
    </source>
</evidence>
<dbReference type="Proteomes" id="UP000182763">
    <property type="component" value="Unassembled WGS sequence"/>
</dbReference>
<feature type="active site" description="Nucleophile" evidence="1">
    <location>
        <position position="117"/>
    </location>
</feature>
<proteinExistence type="predicted"/>
<accession>A0A2M7PS24</accession>
<sequence>MKIYISADIEGVTGITHWDETEKSKSDYQKFAQQMTDEVKAACEGAVNAGVEEIWIKDAHGSGRNIIAVDLPEIIRLVRGWSEHPFLMVQELDESFDALLMIGYHSFGSSNANPLSHTLNPNRLNYIKLNGEFASEFLIHSYIAAMVEVPVVFVSGDEGICKEVNKVNKNIKTVAVNKGVGNSVISIHPQLATKKIKEGVEFALKGDINKCKVKFPDHFKIELSFRNHGRAFKASFYPGMKQLSSTNVVFESDDYFEVLRMLLFTT</sequence>
<dbReference type="RefSeq" id="WP_406607123.1">
    <property type="nucleotide sequence ID" value="NZ_PFKO01000111.1"/>
</dbReference>
<dbReference type="EMBL" id="PFIP01000085">
    <property type="protein sequence ID" value="PIX34313.1"/>
    <property type="molecule type" value="Genomic_DNA"/>
</dbReference>
<dbReference type="Gene3D" id="3.40.50.10780">
    <property type="entry name" value="Dipeptide transport protein"/>
    <property type="match status" value="1"/>
</dbReference>
<dbReference type="Gene3D" id="3.30.1360.130">
    <property type="entry name" value="Dipeptide transport protein"/>
    <property type="match status" value="1"/>
</dbReference>
<feature type="binding site" evidence="2">
    <location>
        <position position="105"/>
    </location>
    <ligand>
        <name>Zn(2+)</name>
        <dbReference type="ChEBI" id="CHEBI:29105"/>
        <label>2</label>
    </ligand>
</feature>
<dbReference type="InterPro" id="IPR007035">
    <property type="entry name" value="Peptidase_M55"/>
</dbReference>
<dbReference type="InterPro" id="IPR027476">
    <property type="entry name" value="DppA_N"/>
</dbReference>
<evidence type="ECO:0000313" key="5">
    <source>
        <dbReference type="EMBL" id="PIY33201.1"/>
    </source>
</evidence>
<dbReference type="Proteomes" id="UP000230646">
    <property type="component" value="Unassembled WGS sequence"/>
</dbReference>
<gene>
    <name evidence="3" type="ORF">AUK42_06940</name>
    <name evidence="6" type="ORF">CO097_07175</name>
    <name evidence="5" type="ORF">COZ07_03045</name>
    <name evidence="4" type="ORF">COZ58_04435</name>
</gene>
<reference evidence="4" key="3">
    <citation type="submission" date="2017-09" db="EMBL/GenBank/DDBJ databases">
        <title>Depth-based differentiation of microbial function through sediment-hosted aquifers and enrichment of novel symbionts in the deep terrestrial subsurface.</title>
        <authorList>
            <person name="Probst A.J."/>
            <person name="Ladd B."/>
            <person name="Jarett J.K."/>
            <person name="Geller-Mcgrath D.E."/>
            <person name="Sieber C.M.K."/>
            <person name="Emerson J.B."/>
            <person name="Anantharaman K."/>
            <person name="Thomas B.C."/>
            <person name="Malmstrom R."/>
            <person name="Stieglmeier M."/>
            <person name="Klingl A."/>
            <person name="Woyke T."/>
            <person name="Ryan C.M."/>
            <person name="Banfield J.F."/>
        </authorList>
    </citation>
    <scope>NUCLEOTIDE SEQUENCE</scope>
    <source>
        <strain evidence="4">CG_4_8_14_3_um_filter_34_18</strain>
    </source>
</reference>
<evidence type="ECO:0000313" key="8">
    <source>
        <dbReference type="Proteomes" id="UP000228560"/>
    </source>
</evidence>
<protein>
    <submittedName>
        <fullName evidence="3">Amino acid amidase</fullName>
    </submittedName>
</protein>
<evidence type="ECO:0000313" key="7">
    <source>
        <dbReference type="Proteomes" id="UP000182763"/>
    </source>
</evidence>
<feature type="binding site" evidence="2">
    <location>
        <position position="8"/>
    </location>
    <ligand>
        <name>Zn(2+)</name>
        <dbReference type="ChEBI" id="CHEBI:29105"/>
        <label>2</label>
    </ligand>
</feature>
<organism evidence="3 7">
    <name type="scientific">Candidatus Infernicultor aquiphilus</name>
    <dbReference type="NCBI Taxonomy" id="1805029"/>
    <lineage>
        <taxon>Bacteria</taxon>
        <taxon>Pseudomonadati</taxon>
        <taxon>Atribacterota</taxon>
        <taxon>Candidatus Phoenicimicrobiia</taxon>
        <taxon>Candidatus Pheonicimicrobiales</taxon>
        <taxon>Candidatus Phoenicimicrobiaceae</taxon>
        <taxon>Candidatus Infernicultor</taxon>
    </lineage>
</organism>
<dbReference type="PIRSF" id="PIRSF015853">
    <property type="entry name" value="Pep_DppA"/>
    <property type="match status" value="1"/>
</dbReference>
<dbReference type="AlphaFoldDB" id="A0A1J5GCU2"/>
<dbReference type="InterPro" id="IPR036177">
    <property type="entry name" value="Peptidase_M55_sf"/>
</dbReference>
<reference evidence="3 7" key="1">
    <citation type="journal article" date="2016" name="Environ. Microbiol.">
        <title>Genomic resolution of a cold subsurface aquifer community provides metabolic insights for novel microbes adapted to high CO concentrations.</title>
        <authorList>
            <person name="Probst A.J."/>
            <person name="Castelle C.J."/>
            <person name="Singh A."/>
            <person name="Brown C.T."/>
            <person name="Anantharaman K."/>
            <person name="Sharon I."/>
            <person name="Hug L.A."/>
            <person name="Burstein D."/>
            <person name="Emerson J.B."/>
            <person name="Thomas B.C."/>
            <person name="Banfield J.F."/>
        </authorList>
    </citation>
    <scope>NUCLEOTIDE SEQUENCE [LARGE SCALE GENOMIC DNA]</scope>
    <source>
        <strain evidence="3">CG2_30_33_13</strain>
    </source>
</reference>
<accession>A0A1J5GCU2</accession>
<evidence type="ECO:0000256" key="1">
    <source>
        <dbReference type="PIRSR" id="PIRSR015853-1"/>
    </source>
</evidence>
<dbReference type="EMBL" id="PFTV01000181">
    <property type="protein sequence ID" value="PJB55766.1"/>
    <property type="molecule type" value="Genomic_DNA"/>
</dbReference>
<dbReference type="Proteomes" id="UP000228560">
    <property type="component" value="Unassembled WGS sequence"/>
</dbReference>
<feature type="binding site" evidence="2">
    <location>
        <position position="60"/>
    </location>
    <ligand>
        <name>Zn(2+)</name>
        <dbReference type="ChEBI" id="CHEBI:29105"/>
        <label>2</label>
    </ligand>
</feature>
<dbReference type="GO" id="GO:0046872">
    <property type="term" value="F:metal ion binding"/>
    <property type="evidence" value="ECO:0007669"/>
    <property type="project" value="UniProtKB-KW"/>
</dbReference>
<keyword evidence="2" id="KW-0479">Metal-binding</keyword>
<evidence type="ECO:0000313" key="4">
    <source>
        <dbReference type="EMBL" id="PIX34313.1"/>
    </source>
</evidence>
<dbReference type="EMBL" id="MNYY01000138">
    <property type="protein sequence ID" value="OIP67434.1"/>
    <property type="molecule type" value="Genomic_DNA"/>
</dbReference>
<accession>A0A2M8C9M2</accession>
<dbReference type="EMBL" id="PFKO01000111">
    <property type="protein sequence ID" value="PIY33201.1"/>
    <property type="molecule type" value="Genomic_DNA"/>
</dbReference>
<feature type="binding site" evidence="2">
    <location>
        <position position="136"/>
    </location>
    <ligand>
        <name>Zn(2+)</name>
        <dbReference type="ChEBI" id="CHEBI:29105"/>
        <label>2</label>
    </ligand>
</feature>
<comment type="caution">
    <text evidence="3">The sequence shown here is derived from an EMBL/GenBank/DDBJ whole genome shotgun (WGS) entry which is preliminary data.</text>
</comment>
<dbReference type="Pfam" id="PF04951">
    <property type="entry name" value="Peptidase_M55"/>
    <property type="match status" value="1"/>
</dbReference>
<feature type="binding site" evidence="2">
    <location>
        <position position="8"/>
    </location>
    <ligand>
        <name>Zn(2+)</name>
        <dbReference type="ChEBI" id="CHEBI:29105"/>
        <label>1</label>
    </ligand>
</feature>
<dbReference type="STRING" id="1805029.AUK42_06940"/>
<dbReference type="Proteomes" id="UP000231493">
    <property type="component" value="Unassembled WGS sequence"/>
</dbReference>